<feature type="region of interest" description="Disordered" evidence="1">
    <location>
        <begin position="346"/>
        <end position="438"/>
    </location>
</feature>
<proteinExistence type="predicted"/>
<protein>
    <submittedName>
        <fullName evidence="2">Uncharacterized protein</fullName>
    </submittedName>
</protein>
<dbReference type="Proteomes" id="UP001146067">
    <property type="component" value="Unassembled WGS sequence"/>
</dbReference>
<organism evidence="2 3">
    <name type="scientific">Glycomyces luteolus</name>
    <dbReference type="NCBI Taxonomy" id="2670330"/>
    <lineage>
        <taxon>Bacteria</taxon>
        <taxon>Bacillati</taxon>
        <taxon>Actinomycetota</taxon>
        <taxon>Actinomycetes</taxon>
        <taxon>Glycomycetales</taxon>
        <taxon>Glycomycetaceae</taxon>
        <taxon>Glycomyces</taxon>
    </lineage>
</organism>
<feature type="compositionally biased region" description="Low complexity" evidence="1">
    <location>
        <begin position="499"/>
        <end position="515"/>
    </location>
</feature>
<reference evidence="2" key="1">
    <citation type="submission" date="2022-12" db="EMBL/GenBank/DDBJ databases">
        <title>Gycomyces niveus sp.nov.,a novel actinomycete isolated from soil in Shouguan.</title>
        <authorList>
            <person name="Yang X."/>
        </authorList>
    </citation>
    <scope>NUCLEOTIDE SEQUENCE</scope>
    <source>
        <strain evidence="2">NEAU-A15</strain>
    </source>
</reference>
<name>A0A9X3SPW5_9ACTN</name>
<accession>A0A9X3SPW5</accession>
<evidence type="ECO:0000313" key="2">
    <source>
        <dbReference type="EMBL" id="MDA1359862.1"/>
    </source>
</evidence>
<feature type="compositionally biased region" description="Low complexity" evidence="1">
    <location>
        <begin position="477"/>
        <end position="487"/>
    </location>
</feature>
<gene>
    <name evidence="2" type="ORF">O1R50_09525</name>
</gene>
<feature type="compositionally biased region" description="Gly residues" evidence="1">
    <location>
        <begin position="488"/>
        <end position="498"/>
    </location>
</feature>
<dbReference type="RefSeq" id="WP_270109754.1">
    <property type="nucleotide sequence ID" value="NZ_JAPZVP010000006.1"/>
</dbReference>
<feature type="compositionally biased region" description="Polar residues" evidence="1">
    <location>
        <begin position="354"/>
        <end position="363"/>
    </location>
</feature>
<evidence type="ECO:0000313" key="3">
    <source>
        <dbReference type="Proteomes" id="UP001146067"/>
    </source>
</evidence>
<dbReference type="EMBL" id="JAPZVP010000006">
    <property type="protein sequence ID" value="MDA1359862.1"/>
    <property type="molecule type" value="Genomic_DNA"/>
</dbReference>
<evidence type="ECO:0000256" key="1">
    <source>
        <dbReference type="SAM" id="MobiDB-lite"/>
    </source>
</evidence>
<comment type="caution">
    <text evidence="2">The sequence shown here is derived from an EMBL/GenBank/DDBJ whole genome shotgun (WGS) entry which is preliminary data.</text>
</comment>
<sequence>MSDGGLIEGSAPGEGSGSEFVTVFEAGSAAESADTGIGYEEAGLEYDSAPYDGATYTEMESAAASSTIAFGDTSGLETAGAERAGCAAGSCPHPVAHPAETDWEQLASAVPVEGQLGRFKPFCEGMSYPTEDDFRAAVSAVRPIDPDAFSLQRLRTGWNDEVAAVIGDWPALIKTKLTALSTGWAGADFDAFADQTDQVRALLEGILDDVEAAAQELKHREEAIYTLQGGDSGEIPYPAPLVGAEGEWTNLVAIHVRPAWWHGDCIQMTCEEAERALELGGADPALAAEVRSFIEQKAGEAASTVVGAVVSESRVAAGEEAKSSFGSRISAELAAYAERQAAIDESIGEKRSGQSEQLASLQTAGADRPYPDSADGAYMDLEPPAMEQPAPPVPPQTTQDPTPVPPGGDGTVAQAEDATDPWETASAEGEVSGGLASGGGGFGGGMGGGLGAVPGGATVPTGGASAGSAFGAAMPGGFTAPVTTGAAPSGGSGGGSGGTRTAMVGGAPQQQQQAAEARKKQSKSEEDEEAEEEDLTFRETDFAWGYVRPGDDPYN</sequence>
<feature type="compositionally biased region" description="Acidic residues" evidence="1">
    <location>
        <begin position="525"/>
        <end position="534"/>
    </location>
</feature>
<feature type="region of interest" description="Disordered" evidence="1">
    <location>
        <begin position="477"/>
        <end position="555"/>
    </location>
</feature>
<keyword evidence="3" id="KW-1185">Reference proteome</keyword>
<dbReference type="AlphaFoldDB" id="A0A9X3SPW5"/>